<dbReference type="PANTHER" id="PTHR30252">
    <property type="entry name" value="INNER MEMBRANE PEPTIDE TRANSPORTER"/>
    <property type="match status" value="1"/>
</dbReference>
<comment type="similarity">
    <text evidence="2">Belongs to the peptide transporter carbon starvation (CstA) (TC 2.A.114) family.</text>
</comment>
<feature type="transmembrane region" description="Helical" evidence="7">
    <location>
        <begin position="298"/>
        <end position="322"/>
    </location>
</feature>
<evidence type="ECO:0000256" key="5">
    <source>
        <dbReference type="ARBA" id="ARBA00022989"/>
    </source>
</evidence>
<protein>
    <recommendedName>
        <fullName evidence="8">CstA N-terminal domain-containing protein</fullName>
    </recommendedName>
</protein>
<evidence type="ECO:0000313" key="9">
    <source>
        <dbReference type="EMBL" id="OGI43795.1"/>
    </source>
</evidence>
<keyword evidence="3" id="KW-1003">Cell membrane</keyword>
<evidence type="ECO:0000256" key="6">
    <source>
        <dbReference type="ARBA" id="ARBA00023136"/>
    </source>
</evidence>
<dbReference type="PANTHER" id="PTHR30252:SF0">
    <property type="entry name" value="PEPTIDE TRANSPORTER CSTA"/>
    <property type="match status" value="1"/>
</dbReference>
<feature type="transmembrane region" description="Helical" evidence="7">
    <location>
        <begin position="334"/>
        <end position="358"/>
    </location>
</feature>
<evidence type="ECO:0000256" key="2">
    <source>
        <dbReference type="ARBA" id="ARBA00007755"/>
    </source>
</evidence>
<feature type="transmembrane region" description="Helical" evidence="7">
    <location>
        <begin position="187"/>
        <end position="205"/>
    </location>
</feature>
<accession>A0A1F6TFE6</accession>
<feature type="transmembrane region" description="Helical" evidence="7">
    <location>
        <begin position="85"/>
        <end position="107"/>
    </location>
</feature>
<evidence type="ECO:0000256" key="3">
    <source>
        <dbReference type="ARBA" id="ARBA00022475"/>
    </source>
</evidence>
<dbReference type="AlphaFoldDB" id="A0A1F6TFE6"/>
<evidence type="ECO:0000256" key="4">
    <source>
        <dbReference type="ARBA" id="ARBA00022692"/>
    </source>
</evidence>
<evidence type="ECO:0000256" key="1">
    <source>
        <dbReference type="ARBA" id="ARBA00004651"/>
    </source>
</evidence>
<reference evidence="9 10" key="1">
    <citation type="journal article" date="2016" name="Nat. Commun.">
        <title>Thousands of microbial genomes shed light on interconnected biogeochemical processes in an aquifer system.</title>
        <authorList>
            <person name="Anantharaman K."/>
            <person name="Brown C.T."/>
            <person name="Hug L.A."/>
            <person name="Sharon I."/>
            <person name="Castelle C.J."/>
            <person name="Probst A.J."/>
            <person name="Thomas B.C."/>
            <person name="Singh A."/>
            <person name="Wilkins M.J."/>
            <person name="Karaoz U."/>
            <person name="Brodie E.L."/>
            <person name="Williams K.H."/>
            <person name="Hubbard S.S."/>
            <person name="Banfield J.F."/>
        </authorList>
    </citation>
    <scope>NUCLEOTIDE SEQUENCE [LARGE SCALE GENOMIC DNA]</scope>
</reference>
<gene>
    <name evidence="9" type="ORF">A2637_01950</name>
</gene>
<feature type="transmembrane region" description="Helical" evidence="7">
    <location>
        <begin position="473"/>
        <end position="494"/>
    </location>
</feature>
<dbReference type="InterPro" id="IPR051605">
    <property type="entry name" value="CstA"/>
</dbReference>
<keyword evidence="5 7" id="KW-1133">Transmembrane helix</keyword>
<dbReference type="InterPro" id="IPR003706">
    <property type="entry name" value="CstA_N"/>
</dbReference>
<feature type="transmembrane region" description="Helical" evidence="7">
    <location>
        <begin position="501"/>
        <end position="520"/>
    </location>
</feature>
<feature type="transmembrane region" description="Helical" evidence="7">
    <location>
        <begin position="445"/>
        <end position="461"/>
    </location>
</feature>
<feature type="transmembrane region" description="Helical" evidence="7">
    <location>
        <begin position="405"/>
        <end position="424"/>
    </location>
</feature>
<dbReference type="GO" id="GO:0009267">
    <property type="term" value="P:cellular response to starvation"/>
    <property type="evidence" value="ECO:0007669"/>
    <property type="project" value="InterPro"/>
</dbReference>
<organism evidence="9 10">
    <name type="scientific">Candidatus Muproteobacteria bacterium RIFCSPHIGHO2_01_FULL_65_16</name>
    <dbReference type="NCBI Taxonomy" id="1817764"/>
    <lineage>
        <taxon>Bacteria</taxon>
        <taxon>Pseudomonadati</taxon>
        <taxon>Pseudomonadota</taxon>
        <taxon>Candidatus Muproteobacteria</taxon>
    </lineage>
</organism>
<sequence>MNSLFLLLIAGLVFVFGYRFYAKLLALGVFRLDPNYSTPAHTLADGRDYSACNRHLAFGHHLAALAAATTVIGGGVSLIWGWIPAFLWVVAGTAVAAGAYGLGSLWLSARHPGLGPAGLAAKIIGPRAADFFFVLGFFLLLILNAACAGLAAKLMAAFPAAVLPFWSLIVVALALGALLHRRAGAEILPAALAVLPLSLLLIWLLGKAPVAITGAVHLDLRGGPVLTLDAVFLWVVLLFAYGYHSARLPQHVLARPRGFLTALLLGALLFAFYGGMVVEHPALVAPEFNAPRAGPGVAPWLFVTLTSGALAGFHLLVANGVTARQMERETDARYIGYGAALVDGLIALSAILIGAAAFDSAEEWNRFYASWENLKDPQKILLLYLNGLTRYATAIGVEAEFARTAAATVMISLLVATLEAGLRIQRQLLTGFVQRRRLAVLQKDRTLLWLAVGASAAFALHDGRGLGWLGTWPVFGVANQVLALAGLLLLVLALKRARRPVIHALVPLGVLAVLANWGLAQLLAEWAAAESWGLFGLGLLLFIMECGIGASALMRLRPTTPAAPKT</sequence>
<dbReference type="STRING" id="1817764.A2637_01950"/>
<feature type="domain" description="CstA N-terminal" evidence="8">
    <location>
        <begin position="2"/>
        <end position="354"/>
    </location>
</feature>
<feature type="domain" description="CstA N-terminal" evidence="8">
    <location>
        <begin position="396"/>
        <end position="512"/>
    </location>
</feature>
<feature type="transmembrane region" description="Helical" evidence="7">
    <location>
        <begin position="258"/>
        <end position="278"/>
    </location>
</feature>
<proteinExistence type="inferred from homology"/>
<feature type="transmembrane region" description="Helical" evidence="7">
    <location>
        <begin position="157"/>
        <end position="180"/>
    </location>
</feature>
<keyword evidence="6 7" id="KW-0472">Membrane</keyword>
<dbReference type="GO" id="GO:0005886">
    <property type="term" value="C:plasma membrane"/>
    <property type="evidence" value="ECO:0007669"/>
    <property type="project" value="UniProtKB-SubCell"/>
</dbReference>
<evidence type="ECO:0000259" key="8">
    <source>
        <dbReference type="Pfam" id="PF02554"/>
    </source>
</evidence>
<evidence type="ECO:0000256" key="7">
    <source>
        <dbReference type="SAM" id="Phobius"/>
    </source>
</evidence>
<keyword evidence="4 7" id="KW-0812">Transmembrane</keyword>
<dbReference type="Pfam" id="PF02554">
    <property type="entry name" value="CstA"/>
    <property type="match status" value="2"/>
</dbReference>
<feature type="transmembrane region" description="Helical" evidence="7">
    <location>
        <begin position="128"/>
        <end position="151"/>
    </location>
</feature>
<dbReference type="Proteomes" id="UP000179360">
    <property type="component" value="Unassembled WGS sequence"/>
</dbReference>
<comment type="caution">
    <text evidence="9">The sequence shown here is derived from an EMBL/GenBank/DDBJ whole genome shotgun (WGS) entry which is preliminary data.</text>
</comment>
<feature type="transmembrane region" description="Helical" evidence="7">
    <location>
        <begin position="532"/>
        <end position="556"/>
    </location>
</feature>
<feature type="transmembrane region" description="Helical" evidence="7">
    <location>
        <begin position="225"/>
        <end position="246"/>
    </location>
</feature>
<name>A0A1F6TFE6_9PROT</name>
<comment type="subcellular location">
    <subcellularLocation>
        <location evidence="1">Cell membrane</location>
        <topology evidence="1">Multi-pass membrane protein</topology>
    </subcellularLocation>
</comment>
<evidence type="ECO:0000313" key="10">
    <source>
        <dbReference type="Proteomes" id="UP000179360"/>
    </source>
</evidence>
<dbReference type="EMBL" id="MFSY01000131">
    <property type="protein sequence ID" value="OGI43795.1"/>
    <property type="molecule type" value="Genomic_DNA"/>
</dbReference>